<gene>
    <name evidence="10" type="ORF">TDIB3V08_LOCUS9809</name>
</gene>
<feature type="region of interest" description="Disordered" evidence="8">
    <location>
        <begin position="111"/>
        <end position="141"/>
    </location>
</feature>
<dbReference type="FunFam" id="2.40.10.10:FF:000047">
    <property type="entry name" value="Trypsin eta"/>
    <property type="match status" value="1"/>
</dbReference>
<dbReference type="Gene3D" id="2.40.10.10">
    <property type="entry name" value="Trypsin-like serine proteases"/>
    <property type="match status" value="2"/>
</dbReference>
<keyword evidence="3 7" id="KW-0645">Protease</keyword>
<evidence type="ECO:0000259" key="9">
    <source>
        <dbReference type="PROSITE" id="PS50240"/>
    </source>
</evidence>
<dbReference type="SUPFAM" id="SSF50494">
    <property type="entry name" value="Trypsin-like serine proteases"/>
    <property type="match status" value="1"/>
</dbReference>
<dbReference type="InterPro" id="IPR033116">
    <property type="entry name" value="TRYPSIN_SER"/>
</dbReference>
<protein>
    <recommendedName>
        <fullName evidence="9">Peptidase S1 domain-containing protein</fullName>
    </recommendedName>
</protein>
<evidence type="ECO:0000256" key="2">
    <source>
        <dbReference type="ARBA" id="ARBA00022525"/>
    </source>
</evidence>
<dbReference type="SMART" id="SM00020">
    <property type="entry name" value="Tryp_SPc"/>
    <property type="match status" value="1"/>
</dbReference>
<keyword evidence="6" id="KW-1015">Disulfide bond</keyword>
<comment type="subcellular location">
    <subcellularLocation>
        <location evidence="1">Secreted</location>
    </subcellularLocation>
</comment>
<proteinExistence type="predicted"/>
<evidence type="ECO:0000256" key="1">
    <source>
        <dbReference type="ARBA" id="ARBA00004613"/>
    </source>
</evidence>
<dbReference type="InterPro" id="IPR043504">
    <property type="entry name" value="Peptidase_S1_PA_chymotrypsin"/>
</dbReference>
<dbReference type="InterPro" id="IPR009003">
    <property type="entry name" value="Peptidase_S1_PA"/>
</dbReference>
<organism evidence="10">
    <name type="scientific">Timema douglasi</name>
    <name type="common">Walking stick</name>
    <dbReference type="NCBI Taxonomy" id="61478"/>
    <lineage>
        <taxon>Eukaryota</taxon>
        <taxon>Metazoa</taxon>
        <taxon>Ecdysozoa</taxon>
        <taxon>Arthropoda</taxon>
        <taxon>Hexapoda</taxon>
        <taxon>Insecta</taxon>
        <taxon>Pterygota</taxon>
        <taxon>Neoptera</taxon>
        <taxon>Polyneoptera</taxon>
        <taxon>Phasmatodea</taxon>
        <taxon>Timematodea</taxon>
        <taxon>Timematoidea</taxon>
        <taxon>Timematidae</taxon>
        <taxon>Timema</taxon>
    </lineage>
</organism>
<feature type="domain" description="Peptidase S1" evidence="9">
    <location>
        <begin position="196"/>
        <end position="421"/>
    </location>
</feature>
<keyword evidence="5 7" id="KW-0720">Serine protease</keyword>
<accession>A0A7R8VRT3</accession>
<reference evidence="10" key="1">
    <citation type="submission" date="2020-11" db="EMBL/GenBank/DDBJ databases">
        <authorList>
            <person name="Tran Van P."/>
        </authorList>
    </citation>
    <scope>NUCLEOTIDE SEQUENCE</scope>
</reference>
<name>A0A7R8VRT3_TIMDO</name>
<evidence type="ECO:0000313" key="10">
    <source>
        <dbReference type="EMBL" id="CAD7203642.1"/>
    </source>
</evidence>
<dbReference type="InterPro" id="IPR018114">
    <property type="entry name" value="TRYPSIN_HIS"/>
</dbReference>
<evidence type="ECO:0000256" key="8">
    <source>
        <dbReference type="SAM" id="MobiDB-lite"/>
    </source>
</evidence>
<dbReference type="PANTHER" id="PTHR24252">
    <property type="entry name" value="ACROSIN-RELATED"/>
    <property type="match status" value="1"/>
</dbReference>
<evidence type="ECO:0000256" key="7">
    <source>
        <dbReference type="RuleBase" id="RU363034"/>
    </source>
</evidence>
<dbReference type="Pfam" id="PF00089">
    <property type="entry name" value="Trypsin"/>
    <property type="match status" value="1"/>
</dbReference>
<dbReference type="PROSITE" id="PS00134">
    <property type="entry name" value="TRYPSIN_HIS"/>
    <property type="match status" value="1"/>
</dbReference>
<dbReference type="GO" id="GO:0016485">
    <property type="term" value="P:protein processing"/>
    <property type="evidence" value="ECO:0007669"/>
    <property type="project" value="UniProtKB-ARBA"/>
</dbReference>
<dbReference type="InterPro" id="IPR001314">
    <property type="entry name" value="Peptidase_S1A"/>
</dbReference>
<dbReference type="EMBL" id="OA570913">
    <property type="protein sequence ID" value="CAD7203642.1"/>
    <property type="molecule type" value="Genomic_DNA"/>
</dbReference>
<dbReference type="PANTHER" id="PTHR24252:SF7">
    <property type="entry name" value="HYALIN"/>
    <property type="match status" value="1"/>
</dbReference>
<keyword evidence="2" id="KW-0964">Secreted</keyword>
<evidence type="ECO:0000256" key="6">
    <source>
        <dbReference type="ARBA" id="ARBA00023157"/>
    </source>
</evidence>
<sequence length="422" mass="45484">MASLVLADSSQLTSDSQYLVIEIAVNIEPNKSTTSTGEETNEPLDTRSEVSQWAFFITFEPSKSQLFRLPPLSLVFQRREWVAQKRSQVVFSLRWIPGVLQGGLRGVPKVDSGVSSKVDPEVATKTNSEVSSKRPYEGLGSEMPAGFGSTVPVDSGEPHTTLHMATFAWGITRVEIIAARAPPTDVEYLSPGDPRVVGGMNAQPGEIPYIVSLRRATNNGHFCGGSIVNNEWILTAAHCVINTAPSSIIVVAATTTLNSGGKSYPVSQVITHWNYLASDSWRNDIALLKLSTPIVFDNFQQPIPLAEAGQIILEYTAVRASGWGLTSRWGIVAPNNLQTVALETVSNSYCQSLHNGAIYSFQICAYGGTGKGVCNGDSGGPLVYNGVLVGIVSWGQPCALGVPDVYVRVSDYIDWIYNNIVS</sequence>
<dbReference type="PROSITE" id="PS50240">
    <property type="entry name" value="TRYPSIN_DOM"/>
    <property type="match status" value="1"/>
</dbReference>
<evidence type="ECO:0000256" key="4">
    <source>
        <dbReference type="ARBA" id="ARBA00022801"/>
    </source>
</evidence>
<dbReference type="CDD" id="cd00190">
    <property type="entry name" value="Tryp_SPc"/>
    <property type="match status" value="1"/>
</dbReference>
<dbReference type="PRINTS" id="PR00722">
    <property type="entry name" value="CHYMOTRYPSIN"/>
</dbReference>
<dbReference type="AlphaFoldDB" id="A0A7R8VRT3"/>
<dbReference type="GO" id="GO:0004252">
    <property type="term" value="F:serine-type endopeptidase activity"/>
    <property type="evidence" value="ECO:0007669"/>
    <property type="project" value="InterPro"/>
</dbReference>
<evidence type="ECO:0000256" key="3">
    <source>
        <dbReference type="ARBA" id="ARBA00022670"/>
    </source>
</evidence>
<dbReference type="GO" id="GO:0005576">
    <property type="term" value="C:extracellular region"/>
    <property type="evidence" value="ECO:0007669"/>
    <property type="project" value="UniProtKB-SubCell"/>
</dbReference>
<dbReference type="PROSITE" id="PS00135">
    <property type="entry name" value="TRYPSIN_SER"/>
    <property type="match status" value="1"/>
</dbReference>
<dbReference type="InterPro" id="IPR001254">
    <property type="entry name" value="Trypsin_dom"/>
</dbReference>
<evidence type="ECO:0000256" key="5">
    <source>
        <dbReference type="ARBA" id="ARBA00022825"/>
    </source>
</evidence>
<keyword evidence="4 7" id="KW-0378">Hydrolase</keyword>